<reference evidence="1 2" key="1">
    <citation type="submission" date="2019-11" db="EMBL/GenBank/DDBJ databases">
        <title>Whole genome sequence of Oryza granulata.</title>
        <authorList>
            <person name="Li W."/>
        </authorList>
    </citation>
    <scope>NUCLEOTIDE SEQUENCE [LARGE SCALE GENOMIC DNA]</scope>
    <source>
        <strain evidence="2">cv. Menghai</strain>
        <tissue evidence="1">Leaf</tissue>
    </source>
</reference>
<evidence type="ECO:0000313" key="2">
    <source>
        <dbReference type="Proteomes" id="UP000479710"/>
    </source>
</evidence>
<accession>A0A6G1CZG9</accession>
<organism evidence="1 2">
    <name type="scientific">Oryza meyeriana var. granulata</name>
    <dbReference type="NCBI Taxonomy" id="110450"/>
    <lineage>
        <taxon>Eukaryota</taxon>
        <taxon>Viridiplantae</taxon>
        <taxon>Streptophyta</taxon>
        <taxon>Embryophyta</taxon>
        <taxon>Tracheophyta</taxon>
        <taxon>Spermatophyta</taxon>
        <taxon>Magnoliopsida</taxon>
        <taxon>Liliopsida</taxon>
        <taxon>Poales</taxon>
        <taxon>Poaceae</taxon>
        <taxon>BOP clade</taxon>
        <taxon>Oryzoideae</taxon>
        <taxon>Oryzeae</taxon>
        <taxon>Oryzinae</taxon>
        <taxon>Oryza</taxon>
        <taxon>Oryza meyeriana</taxon>
    </lineage>
</organism>
<gene>
    <name evidence="1" type="ORF">E2562_007319</name>
</gene>
<proteinExistence type="predicted"/>
<evidence type="ECO:0000313" key="1">
    <source>
        <dbReference type="EMBL" id="KAF0905522.1"/>
    </source>
</evidence>
<protein>
    <submittedName>
        <fullName evidence="1">Uncharacterized protein</fullName>
    </submittedName>
</protein>
<keyword evidence="2" id="KW-1185">Reference proteome</keyword>
<dbReference type="EMBL" id="SPHZ02000007">
    <property type="protein sequence ID" value="KAF0905522.1"/>
    <property type="molecule type" value="Genomic_DNA"/>
</dbReference>
<sequence>MGTLLTIEEVTGIEAQNVAAATAARQDPFDQSGQKEKTSIEAAEKCKCNQNEPSRQSKKKAYFEECIHDRLPPPLSAATAEESQVSLLSDLTPKWAF</sequence>
<dbReference type="AlphaFoldDB" id="A0A6G1CZG9"/>
<comment type="caution">
    <text evidence="1">The sequence shown here is derived from an EMBL/GenBank/DDBJ whole genome shotgun (WGS) entry which is preliminary data.</text>
</comment>
<name>A0A6G1CZG9_9ORYZ</name>
<dbReference type="Proteomes" id="UP000479710">
    <property type="component" value="Unassembled WGS sequence"/>
</dbReference>